<evidence type="ECO:0000256" key="3">
    <source>
        <dbReference type="ARBA" id="ARBA00022692"/>
    </source>
</evidence>
<keyword evidence="5 7" id="KW-0472">Membrane</keyword>
<keyword evidence="12" id="KW-1185">Reference proteome</keyword>
<reference evidence="10 13" key="2">
    <citation type="submission" date="2020-08" db="EMBL/GenBank/DDBJ databases">
        <title>Genomic Encyclopedia of Type Strains, Phase IV (KMG-IV): sequencing the most valuable type-strain genomes for metagenomic binning, comparative biology and taxonomic classification.</title>
        <authorList>
            <person name="Goeker M."/>
        </authorList>
    </citation>
    <scope>NUCLEOTIDE SEQUENCE [LARGE SCALE GENOMIC DNA]</scope>
    <source>
        <strain evidence="10 13">DSM 11525</strain>
    </source>
</reference>
<protein>
    <submittedName>
        <fullName evidence="10">ABC transport system permease protein</fullName>
    </submittedName>
    <submittedName>
        <fullName evidence="11">FtsX-like permease family protein</fullName>
    </submittedName>
</protein>
<dbReference type="OrthoDB" id="9770036at2"/>
<dbReference type="EMBL" id="CP047491">
    <property type="protein sequence ID" value="QHQ39919.1"/>
    <property type="molecule type" value="Genomic_DNA"/>
</dbReference>
<dbReference type="InterPro" id="IPR025857">
    <property type="entry name" value="MacB_PCD"/>
</dbReference>
<comment type="similarity">
    <text evidence="6">Belongs to the ABC-4 integral membrane protein family.</text>
</comment>
<evidence type="ECO:0000259" key="8">
    <source>
        <dbReference type="Pfam" id="PF02687"/>
    </source>
</evidence>
<dbReference type="Proteomes" id="UP000464675">
    <property type="component" value="Chromosome"/>
</dbReference>
<evidence type="ECO:0000313" key="13">
    <source>
        <dbReference type="Proteomes" id="UP000563601"/>
    </source>
</evidence>
<keyword evidence="4 7" id="KW-1133">Transmembrane helix</keyword>
<evidence type="ECO:0000256" key="7">
    <source>
        <dbReference type="SAM" id="Phobius"/>
    </source>
</evidence>
<dbReference type="AlphaFoldDB" id="A0A6P1TFA2"/>
<dbReference type="EMBL" id="JACHHR010000003">
    <property type="protein sequence ID" value="MBB5212268.1"/>
    <property type="molecule type" value="Genomic_DNA"/>
</dbReference>
<evidence type="ECO:0000256" key="2">
    <source>
        <dbReference type="ARBA" id="ARBA00022475"/>
    </source>
</evidence>
<feature type="transmembrane region" description="Helical" evidence="7">
    <location>
        <begin position="324"/>
        <end position="350"/>
    </location>
</feature>
<dbReference type="InterPro" id="IPR003838">
    <property type="entry name" value="ABC3_permease_C"/>
</dbReference>
<dbReference type="PANTHER" id="PTHR30572">
    <property type="entry name" value="MEMBRANE COMPONENT OF TRANSPORTER-RELATED"/>
    <property type="match status" value="1"/>
</dbReference>
<evidence type="ECO:0000256" key="6">
    <source>
        <dbReference type="ARBA" id="ARBA00038076"/>
    </source>
</evidence>
<gene>
    <name evidence="11" type="ORF">GTQ55_13620</name>
    <name evidence="10" type="ORF">HNQ53_002493</name>
</gene>
<evidence type="ECO:0000256" key="4">
    <source>
        <dbReference type="ARBA" id="ARBA00022989"/>
    </source>
</evidence>
<evidence type="ECO:0000313" key="11">
    <source>
        <dbReference type="EMBL" id="QHQ39919.1"/>
    </source>
</evidence>
<evidence type="ECO:0000259" key="9">
    <source>
        <dbReference type="Pfam" id="PF12704"/>
    </source>
</evidence>
<evidence type="ECO:0000313" key="12">
    <source>
        <dbReference type="Proteomes" id="UP000464675"/>
    </source>
</evidence>
<evidence type="ECO:0000256" key="1">
    <source>
        <dbReference type="ARBA" id="ARBA00004651"/>
    </source>
</evidence>
<feature type="transmembrane region" description="Helical" evidence="7">
    <location>
        <begin position="280"/>
        <end position="304"/>
    </location>
</feature>
<comment type="subcellular location">
    <subcellularLocation>
        <location evidence="1">Cell membrane</location>
        <topology evidence="1">Multi-pass membrane protein</topology>
    </subcellularLocation>
</comment>
<dbReference type="Pfam" id="PF12704">
    <property type="entry name" value="MacB_PCD"/>
    <property type="match status" value="1"/>
</dbReference>
<keyword evidence="2" id="KW-1003">Cell membrane</keyword>
<accession>A0A6P1TFA2</accession>
<feature type="domain" description="ABC3 transporter permease C-terminal" evidence="8">
    <location>
        <begin position="283"/>
        <end position="395"/>
    </location>
</feature>
<sequence>MFELKPMLSALWRNKVSALLIAIQLALTLAIVSNATVIVQDRLKNIARPTGMDVENIIAITFMPVPTDYDMAGAVRADLDMMRAMPGIVDATVTNQIPVSGSGSASSYYLEPNAQIGDVDGNYYQTDPHFINTLGLNLIEGRNFRQDEMGVYGSNERYESNVIVVTKQFADQAFPEGNALGKFLYHGSDDKPMEIIGIVERHLGAWPSWSLAGNVVFHPLLIEENHKRYLVRTEPGQRDAIFKQLEDKLADRDPQRVIHLETLSENLASTYVADNIMVKVLATVMALLTFIVALGIVGLTIFWINQRAKQIGVRRALGATRANIGRYFLVENSMIAGTGLILGTAAALIINQLMVSEFSQPALSLPMLAVCALILLLVSIVAALMPAMRAANISPAMATRSI</sequence>
<dbReference type="Proteomes" id="UP000563601">
    <property type="component" value="Unassembled WGS sequence"/>
</dbReference>
<dbReference type="GO" id="GO:0005886">
    <property type="term" value="C:plasma membrane"/>
    <property type="evidence" value="ECO:0007669"/>
    <property type="project" value="UniProtKB-SubCell"/>
</dbReference>
<organism evidence="10 13">
    <name type="scientific">Microbulbifer hydrolyticus</name>
    <dbReference type="NCBI Taxonomy" id="48074"/>
    <lineage>
        <taxon>Bacteria</taxon>
        <taxon>Pseudomonadati</taxon>
        <taxon>Pseudomonadota</taxon>
        <taxon>Gammaproteobacteria</taxon>
        <taxon>Cellvibrionales</taxon>
        <taxon>Microbulbiferaceae</taxon>
        <taxon>Microbulbifer</taxon>
    </lineage>
</organism>
<evidence type="ECO:0000256" key="5">
    <source>
        <dbReference type="ARBA" id="ARBA00023136"/>
    </source>
</evidence>
<dbReference type="GO" id="GO:0022857">
    <property type="term" value="F:transmembrane transporter activity"/>
    <property type="evidence" value="ECO:0007669"/>
    <property type="project" value="TreeGrafter"/>
</dbReference>
<proteinExistence type="inferred from homology"/>
<dbReference type="Pfam" id="PF02687">
    <property type="entry name" value="FtsX"/>
    <property type="match status" value="1"/>
</dbReference>
<dbReference type="RefSeq" id="WP_161859231.1">
    <property type="nucleotide sequence ID" value="NZ_CP047491.1"/>
</dbReference>
<evidence type="ECO:0000313" key="10">
    <source>
        <dbReference type="EMBL" id="MBB5212268.1"/>
    </source>
</evidence>
<reference evidence="11 12" key="1">
    <citation type="submission" date="2020-01" db="EMBL/GenBank/DDBJ databases">
        <title>The possibility of degradation of plastic by Microbulbifer hydrolyticus IRE-31.</title>
        <authorList>
            <person name="Liu L."/>
        </authorList>
    </citation>
    <scope>NUCLEOTIDE SEQUENCE [LARGE SCALE GENOMIC DNA]</scope>
    <source>
        <strain evidence="11 12">IRE-31</strain>
    </source>
</reference>
<dbReference type="PANTHER" id="PTHR30572:SF4">
    <property type="entry name" value="ABC TRANSPORTER PERMEASE YTRF"/>
    <property type="match status" value="1"/>
</dbReference>
<feature type="domain" description="MacB-like periplasmic core" evidence="9">
    <location>
        <begin position="26"/>
        <end position="244"/>
    </location>
</feature>
<keyword evidence="3 7" id="KW-0812">Transmembrane</keyword>
<feature type="transmembrane region" description="Helical" evidence="7">
    <location>
        <begin position="362"/>
        <end position="384"/>
    </location>
</feature>
<dbReference type="InterPro" id="IPR050250">
    <property type="entry name" value="Macrolide_Exporter_MacB"/>
</dbReference>
<name>A0A6P1TFA2_9GAMM</name>